<organism evidence="2 3">
    <name type="scientific">Pseudoxanthomonas composti</name>
    <dbReference type="NCBI Taxonomy" id="2137479"/>
    <lineage>
        <taxon>Bacteria</taxon>
        <taxon>Pseudomonadati</taxon>
        <taxon>Pseudomonadota</taxon>
        <taxon>Gammaproteobacteria</taxon>
        <taxon>Lysobacterales</taxon>
        <taxon>Lysobacteraceae</taxon>
        <taxon>Pseudoxanthomonas</taxon>
    </lineage>
</organism>
<proteinExistence type="predicted"/>
<evidence type="ECO:0000256" key="1">
    <source>
        <dbReference type="SAM" id="Phobius"/>
    </source>
</evidence>
<feature type="transmembrane region" description="Helical" evidence="1">
    <location>
        <begin position="83"/>
        <end position="101"/>
    </location>
</feature>
<evidence type="ECO:0000313" key="3">
    <source>
        <dbReference type="Proteomes" id="UP000289784"/>
    </source>
</evidence>
<keyword evidence="1" id="KW-0472">Membrane</keyword>
<evidence type="ECO:0000313" key="2">
    <source>
        <dbReference type="EMBL" id="RXR06091.1"/>
    </source>
</evidence>
<protein>
    <submittedName>
        <fullName evidence="2">Anti-sigma factor</fullName>
    </submittedName>
</protein>
<keyword evidence="1" id="KW-0812">Transmembrane</keyword>
<comment type="caution">
    <text evidence="2">The sequence shown here is derived from an EMBL/GenBank/DDBJ whole genome shotgun (WGS) entry which is preliminary data.</text>
</comment>
<reference evidence="2 3" key="1">
    <citation type="submission" date="2019-01" db="EMBL/GenBank/DDBJ databases">
        <title>Pseudoxanthomonas composti sp. nov., isolated from compost.</title>
        <authorList>
            <person name="Yang G."/>
        </authorList>
    </citation>
    <scope>NUCLEOTIDE SEQUENCE [LARGE SCALE GENOMIC DNA]</scope>
    <source>
        <strain evidence="2 3">GSS15</strain>
    </source>
</reference>
<accession>A0A4Q1JVC1</accession>
<dbReference type="AlphaFoldDB" id="A0A4Q1JVC1"/>
<keyword evidence="1" id="KW-1133">Transmembrane helix</keyword>
<dbReference type="OrthoDB" id="9152892at2"/>
<dbReference type="EMBL" id="SAWZ01000004">
    <property type="protein sequence ID" value="RXR06091.1"/>
    <property type="molecule type" value="Genomic_DNA"/>
</dbReference>
<dbReference type="RefSeq" id="WP_129471003.1">
    <property type="nucleotide sequence ID" value="NZ_SAWZ01000004.1"/>
</dbReference>
<dbReference type="Proteomes" id="UP000289784">
    <property type="component" value="Unassembled WGS sequence"/>
</dbReference>
<name>A0A4Q1JVC1_9GAMM</name>
<keyword evidence="3" id="KW-1185">Reference proteome</keyword>
<gene>
    <name evidence="2" type="ORF">EPA99_09640</name>
</gene>
<sequence length="251" mass="27193">MNALPPSEDELHALVDDQLDPQRRGEVEDWLAHHPHHAEQVQAWKLGAEQLRVALVETRVQAPAQLDPARVRRQLRARRRTRLGVAAALVLAVAVGGMGGWQMRTLQAPQAAQARLPMADAVAAYRLFATQGAPAPDFPADDHAALQRWLSTHFGQAGSVPDLQTQGFSLQGARLVSTEQGPAALLLYDAADGARIGVYLRPGGYFRQPGERTDGPLLAQYWSRGQTSFAVVSAASDSRARALARHVARDG</sequence>